<keyword evidence="2" id="KW-1185">Reference proteome</keyword>
<evidence type="ECO:0000313" key="1">
    <source>
        <dbReference type="EMBL" id="KAF6016679.1"/>
    </source>
</evidence>
<accession>A0A7J7IRV6</accession>
<sequence length="96" mass="10925">MTHLLLVPRTETCCQSSESAIDSCEVYQNDVYQSEVYQSEVHQSKIYQNEEAKFTAQLELRLPSTLDSTAIPHCLMCVEEQHALHNNISSLLLRAL</sequence>
<dbReference type="AlphaFoldDB" id="A0A7J7IRV6"/>
<organism evidence="1 2">
    <name type="scientific">Bugula neritina</name>
    <name type="common">Brown bryozoan</name>
    <name type="synonym">Sertularia neritina</name>
    <dbReference type="NCBI Taxonomy" id="10212"/>
    <lineage>
        <taxon>Eukaryota</taxon>
        <taxon>Metazoa</taxon>
        <taxon>Spiralia</taxon>
        <taxon>Lophotrochozoa</taxon>
        <taxon>Bryozoa</taxon>
        <taxon>Gymnolaemata</taxon>
        <taxon>Cheilostomatida</taxon>
        <taxon>Flustrina</taxon>
        <taxon>Buguloidea</taxon>
        <taxon>Bugulidae</taxon>
        <taxon>Bugula</taxon>
    </lineage>
</organism>
<dbReference type="EMBL" id="VXIV02003489">
    <property type="protein sequence ID" value="KAF6016679.1"/>
    <property type="molecule type" value="Genomic_DNA"/>
</dbReference>
<dbReference type="Proteomes" id="UP000593567">
    <property type="component" value="Unassembled WGS sequence"/>
</dbReference>
<evidence type="ECO:0000313" key="2">
    <source>
        <dbReference type="Proteomes" id="UP000593567"/>
    </source>
</evidence>
<gene>
    <name evidence="1" type="ORF">EB796_025023</name>
</gene>
<protein>
    <submittedName>
        <fullName evidence="1">Uncharacterized protein</fullName>
    </submittedName>
</protein>
<name>A0A7J7IRV6_BUGNE</name>
<proteinExistence type="predicted"/>
<reference evidence="1" key="1">
    <citation type="submission" date="2020-06" db="EMBL/GenBank/DDBJ databases">
        <title>Draft genome of Bugula neritina, a colonial animal packing powerful symbionts and potential medicines.</title>
        <authorList>
            <person name="Rayko M."/>
        </authorList>
    </citation>
    <scope>NUCLEOTIDE SEQUENCE [LARGE SCALE GENOMIC DNA]</scope>
    <source>
        <strain evidence="1">Kwan_BN1</strain>
    </source>
</reference>
<comment type="caution">
    <text evidence="1">The sequence shown here is derived from an EMBL/GenBank/DDBJ whole genome shotgun (WGS) entry which is preliminary data.</text>
</comment>